<dbReference type="InterPro" id="IPR013762">
    <property type="entry name" value="Integrase-like_cat_sf"/>
</dbReference>
<feature type="region of interest" description="Disordered" evidence="2">
    <location>
        <begin position="561"/>
        <end position="594"/>
    </location>
</feature>
<name>A0A813FC24_POLGL</name>
<dbReference type="SUPFAM" id="SSF56672">
    <property type="entry name" value="DNA/RNA polymerases"/>
    <property type="match status" value="1"/>
</dbReference>
<dbReference type="PANTHER" id="PTHR33050">
    <property type="entry name" value="REVERSE TRANSCRIPTASE DOMAIN-CONTAINING PROTEIN"/>
    <property type="match status" value="1"/>
</dbReference>
<dbReference type="Gene3D" id="1.10.443.10">
    <property type="entry name" value="Intergrase catalytic core"/>
    <property type="match status" value="1"/>
</dbReference>
<dbReference type="GO" id="GO:0003677">
    <property type="term" value="F:DNA binding"/>
    <property type="evidence" value="ECO:0007669"/>
    <property type="project" value="InterPro"/>
</dbReference>
<protein>
    <submittedName>
        <fullName evidence="3">Uncharacterized protein</fullName>
    </submittedName>
</protein>
<dbReference type="GO" id="GO:0015074">
    <property type="term" value="P:DNA integration"/>
    <property type="evidence" value="ECO:0007669"/>
    <property type="project" value="InterPro"/>
</dbReference>
<proteinExistence type="predicted"/>
<gene>
    <name evidence="3" type="ORF">PGLA1383_LOCUS27222</name>
</gene>
<keyword evidence="4" id="KW-1185">Reference proteome</keyword>
<evidence type="ECO:0000256" key="2">
    <source>
        <dbReference type="SAM" id="MobiDB-lite"/>
    </source>
</evidence>
<feature type="region of interest" description="Disordered" evidence="2">
    <location>
        <begin position="1348"/>
        <end position="1374"/>
    </location>
</feature>
<dbReference type="GO" id="GO:0006310">
    <property type="term" value="P:DNA recombination"/>
    <property type="evidence" value="ECO:0007669"/>
    <property type="project" value="UniProtKB-KW"/>
</dbReference>
<feature type="compositionally biased region" description="Low complexity" evidence="2">
    <location>
        <begin position="1691"/>
        <end position="1710"/>
    </location>
</feature>
<accession>A0A813FC24</accession>
<sequence>AIEALELKMPESFSRAKMRLRITCPESLAEEIRQYLQESASARIDVDELLAASSAARTAGASSDAQIQEDASCTPAEGTGNGAEPVPTAGATVARSITFVCDPSHYRELDKLATVTHAGAGVQLQVLTAAVLEQAEPGVGDSGLAVRHPELSAWLRLARWLLAIAIAEVVSACLVDLCRSHWSWTSQRIAQLGALLLPPPWRQLLRLRLLWCLLAARMAQPGDFLLVRYDMPGPELWHERMVTGVSGHPGFYAIVTPDGDTYVEEVSQANADLDGFHLLLRQGDLPLGLNEVDTYRFGGAPFGPMLAQLLRNGAFMAAGHGPLAAHAVAGQIPAVAPPVPAPLPITTKWIVAESRAGLVRGSVIDPLPATAFTRGDRGIIDHGQEQIFIRQVPLAHRDTSDDLRVLPVAFDAQGIRGRSFESAISIMDDAEPEGGHELNGPRTALWVVKNMRDSGGSPSQHHDRWVRTSKVSEGDRSVYEHEVLRRVLESLVVKDQLNIPSLQGVEILVRRIQLIKEAHRISPGSPDYSAADQFLGSSMRRNGAAVDPSLQKFVAEELKAEAAIQKEPPTDTGTGPISVKRAGPRSAPPAPGAADHSFVVSNHSSLPGAYGRQRELFPLPLLEPLPVVVGFSSAGSKRSAGRRRRVREEANRAITALNELHPSPCQPGHPTQAQRAAQASILSQLSRLLGSSSGDGEVSTTVRPFDPALLSVPTVGTHAPSVVQVLDSVGVEVVEDFAHSMLLDDDALGRILEEQDPIHPYMDPILKNDKAQYHEFVHSLYKRGMLAFTSHARELVTPFCVVKKDGRLRLIFDCRVVNRRFRRPPKIGLGSGASWARLEIPAGEVLYTAQSDIKDYFYSLTLPAGLSEFFCLPGIPVELLRLWGVPEDKGGFAGVDGVCFPCLTVVPMGWSWAMWLAQRAHQHQALVGSGLSVSRLLVDGAPAPELESGQPVMLPYCDNLNVSGIDKSRVQQAIEGAVQRLKEVGFIVHEEVAATLKVKSLGYSIDGGTGVVSANPEKLERLIKGMEHLSRRPYITGHQLEHILGHAVHVMLLRREFLSFFRACYDFIQKCYEVPTKAWTSVATEAKWCCSLLRLCSANLRRDWDCLVTASDASLTGIAVSTSIWSLADVKSVGRVREHSGYKGKHPCDRPRQQALGILDPLTDVRSVLPPPPADFDEFELDPMFAEVPEKLLQEDLWRSRYSAQMHDAEKIGILECRGVEFSVRHRLRAARSFGKRCLSLGDNLGNVLGLSKGRFSAYPLLRVCRRISALVIAGDLQQSYRWIPSEFNAADKGSRKWEPKRPKAWWEASKEAKAALGRFNPPPGLSLPAEGGASAAATSRASGELHAGSASDFFGGDSSRKETEEGASWKEQPQGFPASVTFLEASAVLACANEDYDRRLGEYKSFLISSGLQPVSVAEIDASCVDFLHEMWEEGRELHEGLRLYSAFTARNPDFGRNGHLKLPRTSRAFTGWKKLAPSMTRPPMPWEFVCLIVVTMINMGQLQAALLGVLLFSTYCRPSEVLMLREKDLIEPVSPGGIFTIQLHPEEIEVTSKVGLTEESILFDSPFCAWLGPQLLRLKTGQKSAYLFPFEYHAFKKIWDSARLACQLDQLHYVPYQLRHGGPSHDHFHRLRSMLEIKQRGRWANDKTLKRYEAGGRLQQELQKASQKLLAAAQAAVQELGRLMSGRTSSAPPSAQVASLSSSSSLAAGTSRKRSPPEGWIPRRGTDHGPEFDMLTRANRASDLFPLDEDAGRQLD</sequence>
<dbReference type="EMBL" id="CAJNNV010024300">
    <property type="protein sequence ID" value="CAE8609395.1"/>
    <property type="molecule type" value="Genomic_DNA"/>
</dbReference>
<feature type="compositionally biased region" description="Basic and acidic residues" evidence="2">
    <location>
        <begin position="1359"/>
        <end position="1369"/>
    </location>
</feature>
<dbReference type="InterPro" id="IPR043502">
    <property type="entry name" value="DNA/RNA_pol_sf"/>
</dbReference>
<evidence type="ECO:0000256" key="1">
    <source>
        <dbReference type="ARBA" id="ARBA00023172"/>
    </source>
</evidence>
<comment type="caution">
    <text evidence="3">The sequence shown here is derived from an EMBL/GenBank/DDBJ whole genome shotgun (WGS) entry which is preliminary data.</text>
</comment>
<dbReference type="SUPFAM" id="SSF56349">
    <property type="entry name" value="DNA breaking-rejoining enzymes"/>
    <property type="match status" value="1"/>
</dbReference>
<dbReference type="InterPro" id="IPR052055">
    <property type="entry name" value="Hepadnavirus_pol/RT"/>
</dbReference>
<evidence type="ECO:0000313" key="4">
    <source>
        <dbReference type="Proteomes" id="UP000654075"/>
    </source>
</evidence>
<keyword evidence="1" id="KW-0233">DNA recombination</keyword>
<dbReference type="InterPro" id="IPR011010">
    <property type="entry name" value="DNA_brk_join_enz"/>
</dbReference>
<reference evidence="3" key="1">
    <citation type="submission" date="2021-02" db="EMBL/GenBank/DDBJ databases">
        <authorList>
            <person name="Dougan E. K."/>
            <person name="Rhodes N."/>
            <person name="Thang M."/>
            <person name="Chan C."/>
        </authorList>
    </citation>
    <scope>NUCLEOTIDE SEQUENCE</scope>
</reference>
<evidence type="ECO:0000313" key="3">
    <source>
        <dbReference type="EMBL" id="CAE8609395.1"/>
    </source>
</evidence>
<feature type="non-terminal residue" evidence="3">
    <location>
        <position position="1"/>
    </location>
</feature>
<dbReference type="PANTHER" id="PTHR33050:SF7">
    <property type="entry name" value="RIBONUCLEASE H"/>
    <property type="match status" value="1"/>
</dbReference>
<feature type="region of interest" description="Disordered" evidence="2">
    <location>
        <begin position="1687"/>
        <end position="1758"/>
    </location>
</feature>
<feature type="compositionally biased region" description="Low complexity" evidence="2">
    <location>
        <begin position="1348"/>
        <end position="1358"/>
    </location>
</feature>
<organism evidence="3 4">
    <name type="scientific">Polarella glacialis</name>
    <name type="common">Dinoflagellate</name>
    <dbReference type="NCBI Taxonomy" id="89957"/>
    <lineage>
        <taxon>Eukaryota</taxon>
        <taxon>Sar</taxon>
        <taxon>Alveolata</taxon>
        <taxon>Dinophyceae</taxon>
        <taxon>Suessiales</taxon>
        <taxon>Suessiaceae</taxon>
        <taxon>Polarella</taxon>
    </lineage>
</organism>
<feature type="region of interest" description="Disordered" evidence="2">
    <location>
        <begin position="61"/>
        <end position="87"/>
    </location>
</feature>
<dbReference type="Proteomes" id="UP000654075">
    <property type="component" value="Unassembled WGS sequence"/>
</dbReference>